<dbReference type="AlphaFoldDB" id="A0A9Q1GMK6"/>
<reference evidence="2" key="1">
    <citation type="submission" date="2022-04" db="EMBL/GenBank/DDBJ databases">
        <title>Carnegiea gigantea Genome sequencing and assembly v2.</title>
        <authorList>
            <person name="Copetti D."/>
            <person name="Sanderson M.J."/>
            <person name="Burquez A."/>
            <person name="Wojciechowski M.F."/>
        </authorList>
    </citation>
    <scope>NUCLEOTIDE SEQUENCE</scope>
    <source>
        <strain evidence="2">SGP5-SGP5p</strain>
        <tissue evidence="2">Aerial part</tissue>
    </source>
</reference>
<dbReference type="Proteomes" id="UP001153076">
    <property type="component" value="Unassembled WGS sequence"/>
</dbReference>
<name>A0A9Q1GMK6_9CARY</name>
<keyword evidence="3" id="KW-1185">Reference proteome</keyword>
<feature type="chain" id="PRO_5040184591" evidence="1">
    <location>
        <begin position="29"/>
        <end position="201"/>
    </location>
</feature>
<feature type="signal peptide" evidence="1">
    <location>
        <begin position="1"/>
        <end position="28"/>
    </location>
</feature>
<proteinExistence type="predicted"/>
<evidence type="ECO:0000256" key="1">
    <source>
        <dbReference type="SAM" id="SignalP"/>
    </source>
</evidence>
<dbReference type="EMBL" id="JAKOGI010001795">
    <property type="protein sequence ID" value="KAJ8424042.1"/>
    <property type="molecule type" value="Genomic_DNA"/>
</dbReference>
<organism evidence="2 3">
    <name type="scientific">Carnegiea gigantea</name>
    <dbReference type="NCBI Taxonomy" id="171969"/>
    <lineage>
        <taxon>Eukaryota</taxon>
        <taxon>Viridiplantae</taxon>
        <taxon>Streptophyta</taxon>
        <taxon>Embryophyta</taxon>
        <taxon>Tracheophyta</taxon>
        <taxon>Spermatophyta</taxon>
        <taxon>Magnoliopsida</taxon>
        <taxon>eudicotyledons</taxon>
        <taxon>Gunneridae</taxon>
        <taxon>Pentapetalae</taxon>
        <taxon>Caryophyllales</taxon>
        <taxon>Cactineae</taxon>
        <taxon>Cactaceae</taxon>
        <taxon>Cactoideae</taxon>
        <taxon>Echinocereeae</taxon>
        <taxon>Carnegiea</taxon>
    </lineage>
</organism>
<protein>
    <submittedName>
        <fullName evidence="2">Uncharacterized protein</fullName>
    </submittedName>
</protein>
<gene>
    <name evidence="2" type="ORF">Cgig2_023227</name>
</gene>
<comment type="caution">
    <text evidence="2">The sequence shown here is derived from an EMBL/GenBank/DDBJ whole genome shotgun (WGS) entry which is preliminary data.</text>
</comment>
<accession>A0A9Q1GMK6</accession>
<sequence length="201" mass="22871">MPPNWARRLTMDVVMWATLKLDWGPVEAWIRDDDQRLRRAQAARPADSPTNPVLAGGPSKGRMSFFPSFHDTAVEYVRDNLHWTKREMLSLRLNLLPWNFSAYYPEFNHIMAMGEDSVEGVITADFNHLEREMISRERSSAPLSHTAFKFTVSISSFSFVSLKVHPRAPSKHCLLFLYIMSSSCSSSRDVPEGLANPQVKG</sequence>
<evidence type="ECO:0000313" key="3">
    <source>
        <dbReference type="Proteomes" id="UP001153076"/>
    </source>
</evidence>
<keyword evidence="1" id="KW-0732">Signal</keyword>
<evidence type="ECO:0000313" key="2">
    <source>
        <dbReference type="EMBL" id="KAJ8424042.1"/>
    </source>
</evidence>